<keyword evidence="2" id="KW-1185">Reference proteome</keyword>
<reference evidence="1" key="1">
    <citation type="submission" date="2020-11" db="EMBL/GenBank/DDBJ databases">
        <authorList>
            <consortium name="DOE Joint Genome Institute"/>
            <person name="Ahrendt S."/>
            <person name="Riley R."/>
            <person name="Andreopoulos W."/>
            <person name="LaButti K."/>
            <person name="Pangilinan J."/>
            <person name="Ruiz-duenas F.J."/>
            <person name="Barrasa J.M."/>
            <person name="Sanchez-Garcia M."/>
            <person name="Camarero S."/>
            <person name="Miyauchi S."/>
            <person name="Serrano A."/>
            <person name="Linde D."/>
            <person name="Babiker R."/>
            <person name="Drula E."/>
            <person name="Ayuso-Fernandez I."/>
            <person name="Pacheco R."/>
            <person name="Padilla G."/>
            <person name="Ferreira P."/>
            <person name="Barriuso J."/>
            <person name="Kellner H."/>
            <person name="Castanera R."/>
            <person name="Alfaro M."/>
            <person name="Ramirez L."/>
            <person name="Pisabarro A.G."/>
            <person name="Kuo A."/>
            <person name="Tritt A."/>
            <person name="Lipzen A."/>
            <person name="He G."/>
            <person name="Yan M."/>
            <person name="Ng V."/>
            <person name="Cullen D."/>
            <person name="Martin F."/>
            <person name="Rosso M.-N."/>
            <person name="Henrissat B."/>
            <person name="Hibbett D."/>
            <person name="Martinez A.T."/>
            <person name="Grigoriev I.V."/>
        </authorList>
    </citation>
    <scope>NUCLEOTIDE SEQUENCE</scope>
    <source>
        <strain evidence="1">AH 44721</strain>
    </source>
</reference>
<protein>
    <submittedName>
        <fullName evidence="1">Uncharacterized protein</fullName>
    </submittedName>
</protein>
<proteinExistence type="predicted"/>
<accession>A0A9P5NNG4</accession>
<evidence type="ECO:0000313" key="2">
    <source>
        <dbReference type="Proteomes" id="UP000724874"/>
    </source>
</evidence>
<dbReference type="EMBL" id="JADNYJ010000043">
    <property type="protein sequence ID" value="KAF8901179.1"/>
    <property type="molecule type" value="Genomic_DNA"/>
</dbReference>
<evidence type="ECO:0000313" key="1">
    <source>
        <dbReference type="EMBL" id="KAF8901179.1"/>
    </source>
</evidence>
<organism evidence="1 2">
    <name type="scientific">Gymnopilus junonius</name>
    <name type="common">Spectacular rustgill mushroom</name>
    <name type="synonym">Gymnopilus spectabilis subsp. junonius</name>
    <dbReference type="NCBI Taxonomy" id="109634"/>
    <lineage>
        <taxon>Eukaryota</taxon>
        <taxon>Fungi</taxon>
        <taxon>Dikarya</taxon>
        <taxon>Basidiomycota</taxon>
        <taxon>Agaricomycotina</taxon>
        <taxon>Agaricomycetes</taxon>
        <taxon>Agaricomycetidae</taxon>
        <taxon>Agaricales</taxon>
        <taxon>Agaricineae</taxon>
        <taxon>Hymenogastraceae</taxon>
        <taxon>Gymnopilus</taxon>
    </lineage>
</organism>
<dbReference type="OrthoDB" id="4202165at2759"/>
<sequence length="263" mass="29607">MGLVVLRRGYRDYWRHEAPLQDPFDTPPADLVKKALAKLSAAGIELIAWGSLLQRSLHVPVVAKHFTFLVPDEQLDKASDIVAKLNLPLSPPHDLLVKSSGDFYSKGRLHRLTRSTTLESVQYLHLFPASFPAYLSSELVKDTSQSPDYTLLVPRASAVYASILRLLASHPRKNPRIRNRLLSDLEMLIHYNLMDLQGGFVDSDDDEQWDTLQMDSRIETAVATVQAWGLNGEWREGEDWMQDALIAVIKGTASMDNLPWFGS</sequence>
<name>A0A9P5NNG4_GYMJU</name>
<comment type="caution">
    <text evidence="1">The sequence shown here is derived from an EMBL/GenBank/DDBJ whole genome shotgun (WGS) entry which is preliminary data.</text>
</comment>
<dbReference type="Proteomes" id="UP000724874">
    <property type="component" value="Unassembled WGS sequence"/>
</dbReference>
<gene>
    <name evidence="1" type="ORF">CPB84DRAFT_1815254</name>
</gene>
<dbReference type="AlphaFoldDB" id="A0A9P5NNG4"/>